<dbReference type="OrthoDB" id="2013972at2759"/>
<dbReference type="SUPFAM" id="SSF53335">
    <property type="entry name" value="S-adenosyl-L-methionine-dependent methyltransferases"/>
    <property type="match status" value="1"/>
</dbReference>
<proteinExistence type="predicted"/>
<evidence type="ECO:0008006" key="3">
    <source>
        <dbReference type="Google" id="ProtNLM"/>
    </source>
</evidence>
<sequence length="304" mass="34949">MTPRDPMPTTNTNDSPNGPRDSLSDYEFSFETYLDYKSRIEIDVSLRQNGGAIASWMLTFLIVKSLDHMRYILRSLDSLYGRDTASVAESIYEFHKENGRTYHAYRAGWSGCWAIDMGDEFPEARIIGTDLSPIQTNLVPPNVEFIIDDAATLGCWSDMKTQIIEPAFERLKPGGWLECQELMGLLESDDDSLTDKNPFKVWCDNIVEASILANRPLNFAASMKQWFIEAGFVDVTEKVYKLPLNGWPKDRRLKRFGELWHANMGWTKEQIEVNLVDVRKALADQRMHSYEKFYVVYGRKPETA</sequence>
<protein>
    <recommendedName>
        <fullName evidence="3">Methyltransferase</fullName>
    </recommendedName>
</protein>
<accession>F9GDJ2</accession>
<gene>
    <name evidence="2" type="ORF">FOXB_16726</name>
</gene>
<comment type="caution">
    <text evidence="2">The sequence shown here is derived from an EMBL/GenBank/DDBJ whole genome shotgun (WGS) entry which is preliminary data.</text>
</comment>
<evidence type="ECO:0000313" key="2">
    <source>
        <dbReference type="EMBL" id="EGU72764.1"/>
    </source>
</evidence>
<dbReference type="AlphaFoldDB" id="F9GDJ2"/>
<feature type="region of interest" description="Disordered" evidence="1">
    <location>
        <begin position="1"/>
        <end position="22"/>
    </location>
</feature>
<dbReference type="InterPro" id="IPR029063">
    <property type="entry name" value="SAM-dependent_MTases_sf"/>
</dbReference>
<evidence type="ECO:0000256" key="1">
    <source>
        <dbReference type="SAM" id="MobiDB-lite"/>
    </source>
</evidence>
<dbReference type="CDD" id="cd02440">
    <property type="entry name" value="AdoMet_MTases"/>
    <property type="match status" value="1"/>
</dbReference>
<name>F9GDJ2_FUSOF</name>
<dbReference type="Gene3D" id="3.40.50.150">
    <property type="entry name" value="Vaccinia Virus protein VP39"/>
    <property type="match status" value="1"/>
</dbReference>
<organism evidence="2">
    <name type="scientific">Fusarium oxysporum (strain Fo5176)</name>
    <name type="common">Fusarium vascular wilt</name>
    <dbReference type="NCBI Taxonomy" id="660025"/>
    <lineage>
        <taxon>Eukaryota</taxon>
        <taxon>Fungi</taxon>
        <taxon>Dikarya</taxon>
        <taxon>Ascomycota</taxon>
        <taxon>Pezizomycotina</taxon>
        <taxon>Sordariomycetes</taxon>
        <taxon>Hypocreomycetidae</taxon>
        <taxon>Hypocreales</taxon>
        <taxon>Nectriaceae</taxon>
        <taxon>Fusarium</taxon>
        <taxon>Fusarium oxysporum species complex</taxon>
    </lineage>
</organism>
<dbReference type="STRING" id="660025.F9GDJ2"/>
<reference evidence="2" key="1">
    <citation type="journal article" date="2012" name="Mol. Plant Microbe Interact.">
        <title>A highly conserved effector in Fusarium oxysporum is required for full virulence on Arabidopsis.</title>
        <authorList>
            <person name="Thatcher L.F."/>
            <person name="Gardiner D.M."/>
            <person name="Kazan K."/>
            <person name="Manners J."/>
        </authorList>
    </citation>
    <scope>NUCLEOTIDE SEQUENCE [LARGE SCALE GENOMIC DNA]</scope>
    <source>
        <strain evidence="2">Fo5176</strain>
    </source>
</reference>
<dbReference type="EMBL" id="AFQF01005539">
    <property type="protein sequence ID" value="EGU72764.1"/>
    <property type="molecule type" value="Genomic_DNA"/>
</dbReference>